<evidence type="ECO:0000313" key="3">
    <source>
        <dbReference type="EMBL" id="CEK65292.1"/>
    </source>
</evidence>
<dbReference type="GO" id="GO:0003723">
    <property type="term" value="F:RNA binding"/>
    <property type="evidence" value="ECO:0007669"/>
    <property type="project" value="UniProtKB-UniRule"/>
</dbReference>
<keyword evidence="1" id="KW-0949">S-adenosyl-L-methionine</keyword>
<dbReference type="InterPro" id="IPR029063">
    <property type="entry name" value="SAM-dependent_MTases_sf"/>
</dbReference>
<dbReference type="InterPro" id="IPR042620">
    <property type="entry name" value="NSUN7"/>
</dbReference>
<comment type="similarity">
    <text evidence="1">Belongs to the class I-like SAM-binding methyltransferase superfamily. RsmB/NOP family.</text>
</comment>
<keyword evidence="1" id="KW-0694">RNA-binding</keyword>
<evidence type="ECO:0000256" key="1">
    <source>
        <dbReference type="PROSITE-ProRule" id="PRU01023"/>
    </source>
</evidence>
<dbReference type="AlphaFoldDB" id="A0A0B6ZA65"/>
<keyword evidence="1" id="KW-0808">Transferase</keyword>
<name>A0A0B6ZA65_9EUPU</name>
<dbReference type="PANTHER" id="PTHR14663:SF2">
    <property type="entry name" value="METHYLTRANSFERASE NSUN7-RELATED"/>
    <property type="match status" value="1"/>
</dbReference>
<dbReference type="GO" id="GO:0008168">
    <property type="term" value="F:methyltransferase activity"/>
    <property type="evidence" value="ECO:0007669"/>
    <property type="project" value="UniProtKB-KW"/>
</dbReference>
<proteinExistence type="inferred from homology"/>
<organism evidence="3">
    <name type="scientific">Arion vulgaris</name>
    <dbReference type="NCBI Taxonomy" id="1028688"/>
    <lineage>
        <taxon>Eukaryota</taxon>
        <taxon>Metazoa</taxon>
        <taxon>Spiralia</taxon>
        <taxon>Lophotrochozoa</taxon>
        <taxon>Mollusca</taxon>
        <taxon>Gastropoda</taxon>
        <taxon>Heterobranchia</taxon>
        <taxon>Euthyneura</taxon>
        <taxon>Panpulmonata</taxon>
        <taxon>Eupulmonata</taxon>
        <taxon>Stylommatophora</taxon>
        <taxon>Helicina</taxon>
        <taxon>Arionoidea</taxon>
        <taxon>Arionidae</taxon>
        <taxon>Arion</taxon>
    </lineage>
</organism>
<dbReference type="PANTHER" id="PTHR14663">
    <property type="entry name" value="METHYLTRANSFERASE NSUN7-RELATED"/>
    <property type="match status" value="1"/>
</dbReference>
<keyword evidence="1" id="KW-0489">Methyltransferase</keyword>
<reference evidence="3" key="1">
    <citation type="submission" date="2014-12" db="EMBL/GenBank/DDBJ databases">
        <title>Insight into the proteome of Arion vulgaris.</title>
        <authorList>
            <person name="Aradska J."/>
            <person name="Bulat T."/>
            <person name="Smidak R."/>
            <person name="Sarate P."/>
            <person name="Gangsoo J."/>
            <person name="Sialana F."/>
            <person name="Bilban M."/>
            <person name="Lubec G."/>
        </authorList>
    </citation>
    <scope>NUCLEOTIDE SEQUENCE</scope>
    <source>
        <tissue evidence="3">Skin</tissue>
    </source>
</reference>
<dbReference type="EMBL" id="HACG01018427">
    <property type="protein sequence ID" value="CEK65292.1"/>
    <property type="molecule type" value="Transcribed_RNA"/>
</dbReference>
<evidence type="ECO:0000259" key="2">
    <source>
        <dbReference type="PROSITE" id="PS51686"/>
    </source>
</evidence>
<dbReference type="SUPFAM" id="SSF53335">
    <property type="entry name" value="S-adenosyl-L-methionine-dependent methyltransferases"/>
    <property type="match status" value="1"/>
</dbReference>
<sequence length="157" mass="17590">WGFGLDTSDKVRKASKNLEFLAAKNIKLLMDNFLNVDPEEPKFKSVKVIMIYANCSKSAITSPVQFIVSEGEDMRFLGDLSKADQGLSNVSNLMIEHEKVLKHALRFPRVQAVVYVTRSLHEAENELVVTKVLDYVRVSNSNRGVPFRVTPPVLPSA</sequence>
<dbReference type="Gene3D" id="3.40.50.150">
    <property type="entry name" value="Vaccinia Virus protein VP39"/>
    <property type="match status" value="1"/>
</dbReference>
<feature type="domain" description="SAM-dependent MTase RsmB/NOP-type" evidence="2">
    <location>
        <begin position="1"/>
        <end position="157"/>
    </location>
</feature>
<protein>
    <recommendedName>
        <fullName evidence="2">SAM-dependent MTase RsmB/NOP-type domain-containing protein</fullName>
    </recommendedName>
</protein>
<gene>
    <name evidence="3" type="primary">ORF54550</name>
</gene>
<comment type="caution">
    <text evidence="1">Lacks conserved residue(s) required for the propagation of feature annotation.</text>
</comment>
<accession>A0A0B6ZA65</accession>
<feature type="non-terminal residue" evidence="3">
    <location>
        <position position="1"/>
    </location>
</feature>
<dbReference type="InterPro" id="IPR001678">
    <property type="entry name" value="MeTrfase_RsmB-F_NOP2_dom"/>
</dbReference>
<dbReference type="GO" id="GO:0032259">
    <property type="term" value="P:methylation"/>
    <property type="evidence" value="ECO:0007669"/>
    <property type="project" value="UniProtKB-KW"/>
</dbReference>
<dbReference type="PROSITE" id="PS51686">
    <property type="entry name" value="SAM_MT_RSMB_NOP"/>
    <property type="match status" value="1"/>
</dbReference>
<feature type="non-terminal residue" evidence="3">
    <location>
        <position position="157"/>
    </location>
</feature>